<feature type="compositionally biased region" description="Low complexity" evidence="2">
    <location>
        <begin position="352"/>
        <end position="361"/>
    </location>
</feature>
<name>A0A8S1D1M9_9INSE</name>
<accession>A0A8S1D1M9</accession>
<feature type="region of interest" description="Disordered" evidence="2">
    <location>
        <begin position="408"/>
        <end position="521"/>
    </location>
</feature>
<dbReference type="Proteomes" id="UP000494165">
    <property type="component" value="Unassembled WGS sequence"/>
</dbReference>
<feature type="region of interest" description="Disordered" evidence="2">
    <location>
        <begin position="306"/>
        <end position="395"/>
    </location>
</feature>
<dbReference type="InterPro" id="IPR057327">
    <property type="entry name" value="Vts1_dom"/>
</dbReference>
<dbReference type="InterPro" id="IPR058599">
    <property type="entry name" value="PHAT_Smg/ZCCHC2-like"/>
</dbReference>
<evidence type="ECO:0000259" key="3">
    <source>
        <dbReference type="PROSITE" id="PS50158"/>
    </source>
</evidence>
<feature type="domain" description="CCHC-type" evidence="3">
    <location>
        <begin position="659"/>
        <end position="672"/>
    </location>
</feature>
<dbReference type="AlphaFoldDB" id="A0A8S1D1M9"/>
<dbReference type="InterPro" id="IPR001878">
    <property type="entry name" value="Znf_CCHC"/>
</dbReference>
<dbReference type="EMBL" id="CADEPI010000122">
    <property type="protein sequence ID" value="CAB3376016.1"/>
    <property type="molecule type" value="Genomic_DNA"/>
</dbReference>
<feature type="compositionally biased region" description="Polar residues" evidence="2">
    <location>
        <begin position="375"/>
        <end position="386"/>
    </location>
</feature>
<dbReference type="Pfam" id="PF00098">
    <property type="entry name" value="zf-CCHC"/>
    <property type="match status" value="1"/>
</dbReference>
<feature type="region of interest" description="Disordered" evidence="2">
    <location>
        <begin position="584"/>
        <end position="629"/>
    </location>
</feature>
<evidence type="ECO:0000256" key="2">
    <source>
        <dbReference type="SAM" id="MobiDB-lite"/>
    </source>
</evidence>
<dbReference type="PANTHER" id="PTHR16195:SF16">
    <property type="entry name" value="ZINC FINGER CCHC DOMAIN-CONTAINING PROTEIN 14"/>
    <property type="match status" value="1"/>
</dbReference>
<dbReference type="PROSITE" id="PS50158">
    <property type="entry name" value="ZF_CCHC"/>
    <property type="match status" value="1"/>
</dbReference>
<feature type="compositionally biased region" description="Basic and acidic residues" evidence="2">
    <location>
        <begin position="482"/>
        <end position="497"/>
    </location>
</feature>
<dbReference type="OrthoDB" id="6361509at2759"/>
<dbReference type="Pfam" id="PF25479">
    <property type="entry name" value="Vts1"/>
    <property type="match status" value="1"/>
</dbReference>
<keyword evidence="5" id="KW-1185">Reference proteome</keyword>
<keyword evidence="1" id="KW-0479">Metal-binding</keyword>
<protein>
    <recommendedName>
        <fullName evidence="3">CCHC-type domain-containing protein</fullName>
    </recommendedName>
</protein>
<sequence length="756" mass="81596">MVFKEEVVTLFKEYSSYKRVDLMCTLLNMCLPFELRFLGTCLEELGKRDHSQLRESEARANNQADLADATCVADKHTRRILTVYLSLLHSTNQACSNVVFKTLAALADHDFHELVQLLRNADDLPEDNTLEELLLLYTMAHNHPAFSFEQKTLLGEVLLRLQKEEAKVAFPQHKQPAFCLKTGMPSMYMPCTPCTITPDGTGAVAQHFSVPGKSYLLPATAVATGDVSKGLQEMTGPYILTTSMFCSMPPPNMVSPVPPLAGAPSEFAVCQSAPFGLPAMSQPPCPPPDLVTAAVNSSYPVNETLSPYASPSASPTRSPDASRSESPVWNTNAGQPTTNYKNCYTSPNHNETSSSSSTCSGGSTGGGTFRSTRSVNHPRNKQSLPNGQKAGDDSIHNMKIEPQLRIPGEENLPDMMSGMALGTVNGVADPGRGQRVHSDDKRLWSSPGAPLVPHTGSAGSSQSGTPSPPGTPPQEEQWDSSNYKEEAPSVARWEKGPRGGAGMANPAARYNAHPRGPPMRRNVHMEQKVPDARRQAAAAAQPPLVHSSYILPAAMQHVQGNTTAAYYPSPFFFPLMTGPAASGPASYPSFTPNGNLPPPPQPDYMPMQPASQKSPPPFNTVQQQQQQSQSYLPAKHNSAHYVHSGLYHPMGSSSHKNSCFNCGAIGHRGTDCSDPTMQDFQNKGMYHLDYSSPQSSDASVAPAVVIVGGVDKLCLSVSVHHQGLRIPSLALRTQHRSVFGSDFSPSELVVKFDTCF</sequence>
<organism evidence="4 5">
    <name type="scientific">Cloeon dipterum</name>
    <dbReference type="NCBI Taxonomy" id="197152"/>
    <lineage>
        <taxon>Eukaryota</taxon>
        <taxon>Metazoa</taxon>
        <taxon>Ecdysozoa</taxon>
        <taxon>Arthropoda</taxon>
        <taxon>Hexapoda</taxon>
        <taxon>Insecta</taxon>
        <taxon>Pterygota</taxon>
        <taxon>Palaeoptera</taxon>
        <taxon>Ephemeroptera</taxon>
        <taxon>Pisciforma</taxon>
        <taxon>Baetidae</taxon>
        <taxon>Cloeon</taxon>
    </lineage>
</organism>
<evidence type="ECO:0000313" key="4">
    <source>
        <dbReference type="EMBL" id="CAB3376016.1"/>
    </source>
</evidence>
<gene>
    <name evidence="4" type="ORF">CLODIP_2_CD14198</name>
</gene>
<keyword evidence="1" id="KW-0863">Zinc-finger</keyword>
<comment type="caution">
    <text evidence="4">The sequence shown here is derived from an EMBL/GenBank/DDBJ whole genome shotgun (WGS) entry which is preliminary data.</text>
</comment>
<proteinExistence type="predicted"/>
<dbReference type="PANTHER" id="PTHR16195">
    <property type="entry name" value="ZINC FINGER CCHC DOMAIN CONTAINING PROTEIN"/>
    <property type="match status" value="1"/>
</dbReference>
<feature type="compositionally biased region" description="Polar residues" evidence="2">
    <location>
        <begin position="306"/>
        <end position="351"/>
    </location>
</feature>
<keyword evidence="1" id="KW-0862">Zinc</keyword>
<dbReference type="GO" id="GO:0008270">
    <property type="term" value="F:zinc ion binding"/>
    <property type="evidence" value="ECO:0007669"/>
    <property type="project" value="UniProtKB-KW"/>
</dbReference>
<feature type="compositionally biased region" description="Low complexity" evidence="2">
    <location>
        <begin position="455"/>
        <end position="465"/>
    </location>
</feature>
<evidence type="ECO:0000313" key="5">
    <source>
        <dbReference type="Proteomes" id="UP000494165"/>
    </source>
</evidence>
<dbReference type="Pfam" id="PF26034">
    <property type="entry name" value="PHAT_SMAUG"/>
    <property type="match status" value="1"/>
</dbReference>
<evidence type="ECO:0000256" key="1">
    <source>
        <dbReference type="PROSITE-ProRule" id="PRU00047"/>
    </source>
</evidence>
<reference evidence="4 5" key="1">
    <citation type="submission" date="2020-04" db="EMBL/GenBank/DDBJ databases">
        <authorList>
            <person name="Alioto T."/>
            <person name="Alioto T."/>
            <person name="Gomez Garrido J."/>
        </authorList>
    </citation>
    <scope>NUCLEOTIDE SEQUENCE [LARGE SCALE GENOMIC DNA]</scope>
</reference>
<dbReference type="GO" id="GO:0003676">
    <property type="term" value="F:nucleic acid binding"/>
    <property type="evidence" value="ECO:0007669"/>
    <property type="project" value="InterPro"/>
</dbReference>
<dbReference type="InterPro" id="IPR042344">
    <property type="entry name" value="ZCCHC14"/>
</dbReference>